<evidence type="ECO:0000313" key="3">
    <source>
        <dbReference type="Proteomes" id="UP000018720"/>
    </source>
</evidence>
<dbReference type="EMBL" id="AHOM02000004">
    <property type="protein sequence ID" value="EJZ42779.1"/>
    <property type="molecule type" value="Genomic_DNA"/>
</dbReference>
<gene>
    <name evidence="2" type="ORF">LEP1GSC178_3579</name>
</gene>
<name>A0ABN0HAZ3_9LEPT</name>
<accession>A0ABN0HAZ3</accession>
<evidence type="ECO:0000259" key="1">
    <source>
        <dbReference type="PROSITE" id="PS50994"/>
    </source>
</evidence>
<feature type="domain" description="Integrase catalytic" evidence="1">
    <location>
        <begin position="173"/>
        <end position="388"/>
    </location>
</feature>
<proteinExistence type="predicted"/>
<dbReference type="Proteomes" id="UP000018720">
    <property type="component" value="Unassembled WGS sequence"/>
</dbReference>
<dbReference type="InterPro" id="IPR012337">
    <property type="entry name" value="RNaseH-like_sf"/>
</dbReference>
<dbReference type="InterPro" id="IPR036397">
    <property type="entry name" value="RNaseH_sf"/>
</dbReference>
<organism evidence="2 3">
    <name type="scientific">Leptospira licerasiae str. MMD4847</name>
    <dbReference type="NCBI Taxonomy" id="1049971"/>
    <lineage>
        <taxon>Bacteria</taxon>
        <taxon>Pseudomonadati</taxon>
        <taxon>Spirochaetota</taxon>
        <taxon>Spirochaetia</taxon>
        <taxon>Leptospirales</taxon>
        <taxon>Leptospiraceae</taxon>
        <taxon>Leptospira</taxon>
    </lineage>
</organism>
<protein>
    <recommendedName>
        <fullName evidence="1">Integrase catalytic domain-containing protein</fullName>
    </recommendedName>
</protein>
<dbReference type="RefSeq" id="WP_008590185.1">
    <property type="nucleotide sequence ID" value="NZ_AHOM02000004.1"/>
</dbReference>
<reference evidence="2 3" key="1">
    <citation type="submission" date="2012-08" db="EMBL/GenBank/DDBJ databases">
        <authorList>
            <person name="Harkins D.M."/>
            <person name="Durkin A.S."/>
            <person name="Selengut J.D."/>
            <person name="Sanka R."/>
            <person name="DePew J."/>
            <person name="Purushe J."/>
            <person name="Matthias M.A."/>
            <person name="Vinetz J.M."/>
            <person name="Sutton G.G."/>
            <person name="Nelson W.C."/>
            <person name="Fouts D.E."/>
        </authorList>
    </citation>
    <scope>NUCLEOTIDE SEQUENCE [LARGE SCALE GENOMIC DNA]</scope>
    <source>
        <strain evidence="2 3">MMD4847</strain>
    </source>
</reference>
<keyword evidence="3" id="KW-1185">Reference proteome</keyword>
<dbReference type="SUPFAM" id="SSF53098">
    <property type="entry name" value="Ribonuclease H-like"/>
    <property type="match status" value="1"/>
</dbReference>
<dbReference type="InterPro" id="IPR001584">
    <property type="entry name" value="Integrase_cat-core"/>
</dbReference>
<dbReference type="PROSITE" id="PS50994">
    <property type="entry name" value="INTEGRASE"/>
    <property type="match status" value="1"/>
</dbReference>
<dbReference type="Gene3D" id="3.30.420.10">
    <property type="entry name" value="Ribonuclease H-like superfamily/Ribonuclease H"/>
    <property type="match status" value="1"/>
</dbReference>
<evidence type="ECO:0000313" key="2">
    <source>
        <dbReference type="EMBL" id="EJZ42779.1"/>
    </source>
</evidence>
<comment type="caution">
    <text evidence="2">The sequence shown here is derived from an EMBL/GenBank/DDBJ whole genome shotgun (WGS) entry which is preliminary data.</text>
</comment>
<sequence>MKVLDLGIVMPLYREWNYAKTVVKNAKVRGEIVKKAMSILGLSKPRVYDVFHRLEKGESVVSVAKVDRKKTGSRLGNSEQELREKEGFILSELMYSGEVLHEQKKGTGTEGNARTVGFSLNRKYGKSMEFAIEQGEKLGLVRAGVWDRFKLGRWLNERGLARRQVKQPLASVSWMEPYANRAWMIDASPLNAVYLQPGGKHLAIRRDIESGLTRIYEGSEESKLRKVHIYVAVDVFSKAFFTWAYAPTAIGEDSIYGGENSTDWLDFLSKTFLEKEDDYIPLQGLPEKLYTDGHTAFKTLDPIFGRLGIDRTSHFPGHSKAKGLVEGRISAIKRSCEVRITKGMISNLDELNELLYRYQIHRNDTIGNYAKWLASVQEHPIKAVTKQNLKDATISEQIRDVDAYGCVSIEARKYLLRYSSDEIALDRCGEAVSIFKRYDGSFVAVTKDGKHLSLDDQGPIGRSSGSYENIGGRKGFRDTERVKNRKKALKGAKIREKSITLSDVLPDLPETPFGKLHVPKLEMKTHTPAPPSEFLTVDEAYDWLVEELGFTGEIEDEEIDKIVLYNLKSCKKKIGNIPSQEVLDLLEMLNEYFQNKESGK</sequence>